<evidence type="ECO:0000256" key="7">
    <source>
        <dbReference type="SAM" id="SignalP"/>
    </source>
</evidence>
<dbReference type="InterPro" id="IPR000560">
    <property type="entry name" value="His_Pase_clade-2"/>
</dbReference>
<comment type="caution">
    <text evidence="8">The sequence shown here is derived from an EMBL/GenBank/DDBJ whole genome shotgun (WGS) entry which is preliminary data.</text>
</comment>
<feature type="signal peptide" evidence="7">
    <location>
        <begin position="1"/>
        <end position="18"/>
    </location>
</feature>
<evidence type="ECO:0000256" key="5">
    <source>
        <dbReference type="ARBA" id="ARBA00023157"/>
    </source>
</evidence>
<organism evidence="8 9">
    <name type="scientific">Allacma fusca</name>
    <dbReference type="NCBI Taxonomy" id="39272"/>
    <lineage>
        <taxon>Eukaryota</taxon>
        <taxon>Metazoa</taxon>
        <taxon>Ecdysozoa</taxon>
        <taxon>Arthropoda</taxon>
        <taxon>Hexapoda</taxon>
        <taxon>Collembola</taxon>
        <taxon>Symphypleona</taxon>
        <taxon>Sminthuridae</taxon>
        <taxon>Allacma</taxon>
    </lineage>
</organism>
<dbReference type="CDD" id="cd07040">
    <property type="entry name" value="HP"/>
    <property type="match status" value="1"/>
</dbReference>
<dbReference type="PANTHER" id="PTHR11567">
    <property type="entry name" value="ACID PHOSPHATASE-RELATED"/>
    <property type="match status" value="1"/>
</dbReference>
<evidence type="ECO:0000256" key="6">
    <source>
        <dbReference type="ARBA" id="ARBA00023180"/>
    </source>
</evidence>
<protein>
    <recommendedName>
        <fullName evidence="2">acid phosphatase</fullName>
        <ecNumber evidence="2">3.1.3.2</ecNumber>
    </recommendedName>
</protein>
<keyword evidence="5" id="KW-1015">Disulfide bond</keyword>
<dbReference type="Pfam" id="PF00328">
    <property type="entry name" value="His_Phos_2"/>
    <property type="match status" value="1"/>
</dbReference>
<reference evidence="8" key="1">
    <citation type="submission" date="2021-06" db="EMBL/GenBank/DDBJ databases">
        <authorList>
            <person name="Hodson N. C."/>
            <person name="Mongue J. A."/>
            <person name="Jaron S. K."/>
        </authorList>
    </citation>
    <scope>NUCLEOTIDE SEQUENCE</scope>
</reference>
<evidence type="ECO:0000256" key="4">
    <source>
        <dbReference type="ARBA" id="ARBA00022801"/>
    </source>
</evidence>
<dbReference type="EMBL" id="CAJVCH010350491">
    <property type="protein sequence ID" value="CAG7815678.1"/>
    <property type="molecule type" value="Genomic_DNA"/>
</dbReference>
<sequence>MNLGLIVTLLYQVTLLLAQTPSQNTLKFSQVIFRHGERNPRQTYGNYSKNVKKFWPEGLEQLTDTGKNQAQFSAVQEVINCLSEANKPLEDWMLPLLQNELFLSYPLFIQLEEYTHDLEAQRLNAGLPPYASALLIELHKLPENDDPVIEFCSVIQLIYTMNLGLIVTLLYQVTLLLAQLPSQNTLKFAQVIFRHGERNPRHTYGNYTQNLLKFWPEGLEKLTDTGKNQAYELGQFLRKRYVGFVSPSYKGDEISIFRKYDNFLSLDASCPRRVDLRGTPWRTFFEQRFFKNEPEILEYVFRESGQTGLFENPPNSTNIHEQYYAVQEVINCLSIANKPLENWMLPLLKNKLFLSYPFFLQLEEYTMDLEAQRLNAGSLVQWMPLQTRLPSYASALLIELHKLPENDDPVIEFWFRQDHL</sequence>
<evidence type="ECO:0000256" key="2">
    <source>
        <dbReference type="ARBA" id="ARBA00012646"/>
    </source>
</evidence>
<dbReference type="OrthoDB" id="5821688at2759"/>
<dbReference type="EC" id="3.1.3.2" evidence="2"/>
<accession>A0A8J2KF94</accession>
<dbReference type="InterPro" id="IPR033379">
    <property type="entry name" value="Acid_Pase_AS"/>
</dbReference>
<gene>
    <name evidence="8" type="ORF">AFUS01_LOCUS26343</name>
</gene>
<name>A0A8J2KF94_9HEXA</name>
<evidence type="ECO:0000313" key="9">
    <source>
        <dbReference type="Proteomes" id="UP000708208"/>
    </source>
</evidence>
<dbReference type="Proteomes" id="UP000708208">
    <property type="component" value="Unassembled WGS sequence"/>
</dbReference>
<comment type="catalytic activity">
    <reaction evidence="1">
        <text>a phosphate monoester + H2O = an alcohol + phosphate</text>
        <dbReference type="Rhea" id="RHEA:15017"/>
        <dbReference type="ChEBI" id="CHEBI:15377"/>
        <dbReference type="ChEBI" id="CHEBI:30879"/>
        <dbReference type="ChEBI" id="CHEBI:43474"/>
        <dbReference type="ChEBI" id="CHEBI:67140"/>
        <dbReference type="EC" id="3.1.3.2"/>
    </reaction>
</comment>
<dbReference type="AlphaFoldDB" id="A0A8J2KF94"/>
<dbReference type="CDD" id="cd07061">
    <property type="entry name" value="HP_HAP_like"/>
    <property type="match status" value="1"/>
</dbReference>
<keyword evidence="4" id="KW-0378">Hydrolase</keyword>
<evidence type="ECO:0000256" key="1">
    <source>
        <dbReference type="ARBA" id="ARBA00000032"/>
    </source>
</evidence>
<proteinExistence type="predicted"/>
<keyword evidence="3 7" id="KW-0732">Signal</keyword>
<evidence type="ECO:0000256" key="3">
    <source>
        <dbReference type="ARBA" id="ARBA00022729"/>
    </source>
</evidence>
<feature type="chain" id="PRO_5035147220" description="acid phosphatase" evidence="7">
    <location>
        <begin position="19"/>
        <end position="420"/>
    </location>
</feature>
<keyword evidence="9" id="KW-1185">Reference proteome</keyword>
<evidence type="ECO:0000313" key="8">
    <source>
        <dbReference type="EMBL" id="CAG7815678.1"/>
    </source>
</evidence>
<dbReference type="InterPro" id="IPR050645">
    <property type="entry name" value="Histidine_acid_phosphatase"/>
</dbReference>
<dbReference type="GO" id="GO:0003993">
    <property type="term" value="F:acid phosphatase activity"/>
    <property type="evidence" value="ECO:0007669"/>
    <property type="project" value="UniProtKB-EC"/>
</dbReference>
<keyword evidence="6" id="KW-0325">Glycoprotein</keyword>
<dbReference type="PROSITE" id="PS00616">
    <property type="entry name" value="HIS_ACID_PHOSPHAT_1"/>
    <property type="match status" value="1"/>
</dbReference>
<dbReference type="PANTHER" id="PTHR11567:SF211">
    <property type="entry name" value="PROSTATIC ACID PHOSPHATASE"/>
    <property type="match status" value="1"/>
</dbReference>